<proteinExistence type="predicted"/>
<dbReference type="EMBL" id="MT631651">
    <property type="protein sequence ID" value="QNO56279.1"/>
    <property type="molecule type" value="Genomic_DNA"/>
</dbReference>
<protein>
    <submittedName>
        <fullName evidence="1">Uncharacterized protein</fullName>
    </submittedName>
</protein>
<gene>
    <name evidence="1" type="ORF">INNEFFPN_00038</name>
</gene>
<organism evidence="1">
    <name type="scientific">Candidatus Methanophaga sp. ANME-1 ERB7</name>
    <dbReference type="NCBI Taxonomy" id="2759913"/>
    <lineage>
        <taxon>Archaea</taxon>
        <taxon>Methanobacteriati</taxon>
        <taxon>Methanobacteriota</taxon>
        <taxon>Stenosarchaea group</taxon>
        <taxon>Methanomicrobia</taxon>
        <taxon>Candidatus Methanophagales</taxon>
        <taxon>Candidatus Methanophagaceae</taxon>
        <taxon>Candidatus Methanophaga</taxon>
    </lineage>
</organism>
<evidence type="ECO:0000313" key="1">
    <source>
        <dbReference type="EMBL" id="QNO56279.1"/>
    </source>
</evidence>
<dbReference type="AlphaFoldDB" id="A0A7G9Z7P5"/>
<reference evidence="1" key="1">
    <citation type="submission" date="2020-06" db="EMBL/GenBank/DDBJ databases">
        <title>Unique genomic features of the anaerobic methanotrophic archaea.</title>
        <authorList>
            <person name="Chadwick G.L."/>
            <person name="Skennerton C.T."/>
            <person name="Laso-Perez R."/>
            <person name="Leu A.O."/>
            <person name="Speth D.R."/>
            <person name="Yu H."/>
            <person name="Morgan-Lang C."/>
            <person name="Hatzenpichler R."/>
            <person name="Goudeau D."/>
            <person name="Malmstrom R."/>
            <person name="Brazelton W.J."/>
            <person name="Woyke T."/>
            <person name="Hallam S.J."/>
            <person name="Tyson G.W."/>
            <person name="Wegener G."/>
            <person name="Boetius A."/>
            <person name="Orphan V."/>
        </authorList>
    </citation>
    <scope>NUCLEOTIDE SEQUENCE</scope>
</reference>
<name>A0A7G9Z7P5_9EURY</name>
<sequence>MTYIRLSKGTLAELPVLERFQELSYEVRASPEIRPGGEHTKLLYVNENLNHI</sequence>
<accession>A0A7G9Z7P5</accession>